<evidence type="ECO:0000256" key="11">
    <source>
        <dbReference type="ARBA" id="ARBA00022777"/>
    </source>
</evidence>
<comment type="similarity">
    <text evidence="3">In the C-terminal section; belongs to the protein kinase superfamily. Ser/Thr protein kinase family.</text>
</comment>
<sequence>MNGTQWKLMMNQLVAMAAASPLRFANGSHPYSETKAVYGLVQCRMDLAPDECRDCLNFLVGEVTRNVPNNTAGNVWAPKCYFRYDHDPIYVNNQGKTSDVARASTNDDNTIDDEFENETGPRRFGYNELAVATDNFSDNQKLGQGGFGSVYSGFLNELNLRVAIKRLSRSSNQGRKEYTSEVKIISRLRHRNLVQLIGWSSSHGGDELLLVYELMPKGSLDTKDIALGIGCALLYLHQEWEQCVLHRDIKPSNVMLDASFNAKLGDFGLVRLVDHGRGSHTTELAGTTGYMDPQCTVTGRFSTESDIYSFGVLLLAVASGRRPVVVLRDDSEEEASVPCTEGTWRTPTATWPSRVSETSRQGWKEFVAEVRIISRLRHRNLVQRIGCCHAGDDELLLVYELMPNGSLDTHLYDPERVWQVRYGIALGVAGMMGYMNPECMLAGRASVESDVYSFGVLLLEITCGSRPAVRIGDEEEEVVHLVQ</sequence>
<keyword evidence="16" id="KW-0325">Glycoprotein</keyword>
<keyword evidence="8" id="KW-0732">Signal</keyword>
<evidence type="ECO:0000313" key="22">
    <source>
        <dbReference type="Proteomes" id="UP000636709"/>
    </source>
</evidence>
<dbReference type="Gene3D" id="3.30.200.20">
    <property type="entry name" value="Phosphorylase Kinase, domain 1"/>
    <property type="match status" value="1"/>
</dbReference>
<accession>A0A835A9N3</accession>
<evidence type="ECO:0000256" key="17">
    <source>
        <dbReference type="PROSITE-ProRule" id="PRU10141"/>
    </source>
</evidence>
<evidence type="ECO:0000259" key="19">
    <source>
        <dbReference type="PROSITE" id="PS50011"/>
    </source>
</evidence>
<keyword evidence="5 18" id="KW-0723">Serine/threonine-protein kinase</keyword>
<dbReference type="CDD" id="cd23509">
    <property type="entry name" value="Gnk2-like"/>
    <property type="match status" value="1"/>
</dbReference>
<dbReference type="SUPFAM" id="SSF56112">
    <property type="entry name" value="Protein kinase-like (PK-like)"/>
    <property type="match status" value="2"/>
</dbReference>
<feature type="binding site" evidence="17">
    <location>
        <position position="165"/>
    </location>
    <ligand>
        <name>ATP</name>
        <dbReference type="ChEBI" id="CHEBI:30616"/>
    </ligand>
</feature>
<keyword evidence="13" id="KW-1133">Transmembrane helix</keyword>
<proteinExistence type="inferred from homology"/>
<evidence type="ECO:0000256" key="16">
    <source>
        <dbReference type="ARBA" id="ARBA00023180"/>
    </source>
</evidence>
<dbReference type="Gene3D" id="1.10.510.10">
    <property type="entry name" value="Transferase(Phosphotransferase) domain 1"/>
    <property type="match status" value="3"/>
</dbReference>
<comment type="similarity">
    <text evidence="18">Belongs to the protein kinase superfamily.</text>
</comment>
<evidence type="ECO:0000256" key="12">
    <source>
        <dbReference type="ARBA" id="ARBA00022840"/>
    </source>
</evidence>
<gene>
    <name evidence="21" type="ORF">HU200_061088</name>
</gene>
<dbReference type="InterPro" id="IPR050528">
    <property type="entry name" value="L-type_Lectin-RKs"/>
</dbReference>
<evidence type="ECO:0000256" key="5">
    <source>
        <dbReference type="ARBA" id="ARBA00022527"/>
    </source>
</evidence>
<evidence type="ECO:0000256" key="10">
    <source>
        <dbReference type="ARBA" id="ARBA00022741"/>
    </source>
</evidence>
<dbReference type="AlphaFoldDB" id="A0A835A9N3"/>
<dbReference type="FunFam" id="1.10.510.10:FF:000240">
    <property type="entry name" value="Lectin-domain containing receptor kinase A4.3"/>
    <property type="match status" value="1"/>
</dbReference>
<evidence type="ECO:0000256" key="14">
    <source>
        <dbReference type="ARBA" id="ARBA00023136"/>
    </source>
</evidence>
<evidence type="ECO:0000256" key="2">
    <source>
        <dbReference type="ARBA" id="ARBA00008536"/>
    </source>
</evidence>
<keyword evidence="9" id="KW-0677">Repeat</keyword>
<evidence type="ECO:0000256" key="9">
    <source>
        <dbReference type="ARBA" id="ARBA00022737"/>
    </source>
</evidence>
<dbReference type="Pfam" id="PF01657">
    <property type="entry name" value="Stress-antifung"/>
    <property type="match status" value="1"/>
</dbReference>
<evidence type="ECO:0000256" key="1">
    <source>
        <dbReference type="ARBA" id="ARBA00004251"/>
    </source>
</evidence>
<evidence type="ECO:0000256" key="4">
    <source>
        <dbReference type="ARBA" id="ARBA00022475"/>
    </source>
</evidence>
<dbReference type="InterPro" id="IPR038408">
    <property type="entry name" value="GNK2_sf"/>
</dbReference>
<feature type="domain" description="Protein kinase" evidence="19">
    <location>
        <begin position="136"/>
        <end position="396"/>
    </location>
</feature>
<evidence type="ECO:0000256" key="18">
    <source>
        <dbReference type="RuleBase" id="RU000304"/>
    </source>
</evidence>
<dbReference type="OrthoDB" id="678992at2759"/>
<dbReference type="GO" id="GO:0005524">
    <property type="term" value="F:ATP binding"/>
    <property type="evidence" value="ECO:0007669"/>
    <property type="project" value="UniProtKB-UniRule"/>
</dbReference>
<dbReference type="GO" id="GO:0004674">
    <property type="term" value="F:protein serine/threonine kinase activity"/>
    <property type="evidence" value="ECO:0007669"/>
    <property type="project" value="UniProtKB-KW"/>
</dbReference>
<evidence type="ECO:0000256" key="3">
    <source>
        <dbReference type="ARBA" id="ARBA00010217"/>
    </source>
</evidence>
<keyword evidence="11" id="KW-0418">Kinase</keyword>
<dbReference type="InterPro" id="IPR017441">
    <property type="entry name" value="Protein_kinase_ATP_BS"/>
</dbReference>
<evidence type="ECO:0000256" key="6">
    <source>
        <dbReference type="ARBA" id="ARBA00022679"/>
    </source>
</evidence>
<keyword evidence="7" id="KW-0812">Transmembrane</keyword>
<comment type="subcellular location">
    <subcellularLocation>
        <location evidence="1">Cell membrane</location>
        <topology evidence="1">Single-pass type I membrane protein</topology>
    </subcellularLocation>
</comment>
<keyword evidence="4" id="KW-1003">Cell membrane</keyword>
<dbReference type="PROSITE" id="PS51473">
    <property type="entry name" value="GNK2"/>
    <property type="match status" value="1"/>
</dbReference>
<evidence type="ECO:0000313" key="21">
    <source>
        <dbReference type="EMBL" id="KAF8655542.1"/>
    </source>
</evidence>
<dbReference type="InterPro" id="IPR001245">
    <property type="entry name" value="Ser-Thr/Tyr_kinase_cat_dom"/>
</dbReference>
<dbReference type="Proteomes" id="UP000636709">
    <property type="component" value="Unassembled WGS sequence"/>
</dbReference>
<evidence type="ECO:0000256" key="7">
    <source>
        <dbReference type="ARBA" id="ARBA00022692"/>
    </source>
</evidence>
<feature type="domain" description="Gnk2-homologous" evidence="20">
    <location>
        <begin position="1"/>
        <end position="89"/>
    </location>
</feature>
<dbReference type="InterPro" id="IPR002902">
    <property type="entry name" value="GNK2"/>
</dbReference>
<name>A0A835A9N3_9POAL</name>
<keyword evidence="12 17" id="KW-0067">ATP-binding</keyword>
<dbReference type="Pfam" id="PF00069">
    <property type="entry name" value="Pkinase"/>
    <property type="match status" value="1"/>
</dbReference>
<protein>
    <submittedName>
        <fullName evidence="21">Uncharacterized protein</fullName>
    </submittedName>
</protein>
<dbReference type="GO" id="GO:0005886">
    <property type="term" value="C:plasma membrane"/>
    <property type="evidence" value="ECO:0007669"/>
    <property type="project" value="UniProtKB-SubCell"/>
</dbReference>
<dbReference type="InterPro" id="IPR000719">
    <property type="entry name" value="Prot_kinase_dom"/>
</dbReference>
<comment type="caution">
    <text evidence="21">The sequence shown here is derived from an EMBL/GenBank/DDBJ whole genome shotgun (WGS) entry which is preliminary data.</text>
</comment>
<keyword evidence="15" id="KW-0675">Receptor</keyword>
<dbReference type="PROSITE" id="PS50011">
    <property type="entry name" value="PROTEIN_KINASE_DOM"/>
    <property type="match status" value="1"/>
</dbReference>
<evidence type="ECO:0000256" key="8">
    <source>
        <dbReference type="ARBA" id="ARBA00022729"/>
    </source>
</evidence>
<dbReference type="Gene3D" id="3.30.430.20">
    <property type="entry name" value="Gnk2 domain, C-X8-C-X2-C motif"/>
    <property type="match status" value="1"/>
</dbReference>
<evidence type="ECO:0000259" key="20">
    <source>
        <dbReference type="PROSITE" id="PS51473"/>
    </source>
</evidence>
<dbReference type="PROSITE" id="PS00107">
    <property type="entry name" value="PROTEIN_KINASE_ATP"/>
    <property type="match status" value="1"/>
</dbReference>
<dbReference type="InterPro" id="IPR011009">
    <property type="entry name" value="Kinase-like_dom_sf"/>
</dbReference>
<organism evidence="21 22">
    <name type="scientific">Digitaria exilis</name>
    <dbReference type="NCBI Taxonomy" id="1010633"/>
    <lineage>
        <taxon>Eukaryota</taxon>
        <taxon>Viridiplantae</taxon>
        <taxon>Streptophyta</taxon>
        <taxon>Embryophyta</taxon>
        <taxon>Tracheophyta</taxon>
        <taxon>Spermatophyta</taxon>
        <taxon>Magnoliopsida</taxon>
        <taxon>Liliopsida</taxon>
        <taxon>Poales</taxon>
        <taxon>Poaceae</taxon>
        <taxon>PACMAD clade</taxon>
        <taxon>Panicoideae</taxon>
        <taxon>Panicodae</taxon>
        <taxon>Paniceae</taxon>
        <taxon>Anthephorinae</taxon>
        <taxon>Digitaria</taxon>
    </lineage>
</organism>
<keyword evidence="6" id="KW-0808">Transferase</keyword>
<keyword evidence="10 17" id="KW-0547">Nucleotide-binding</keyword>
<evidence type="ECO:0000256" key="15">
    <source>
        <dbReference type="ARBA" id="ARBA00023170"/>
    </source>
</evidence>
<dbReference type="SMART" id="SM00220">
    <property type="entry name" value="S_TKc"/>
    <property type="match status" value="1"/>
</dbReference>
<keyword evidence="22" id="KW-1185">Reference proteome</keyword>
<dbReference type="InterPro" id="IPR008271">
    <property type="entry name" value="Ser/Thr_kinase_AS"/>
</dbReference>
<comment type="similarity">
    <text evidence="2">In the N-terminal section; belongs to the leguminous lectin family.</text>
</comment>
<dbReference type="PANTHER" id="PTHR27007">
    <property type="match status" value="1"/>
</dbReference>
<dbReference type="GO" id="GO:0002229">
    <property type="term" value="P:defense response to oomycetes"/>
    <property type="evidence" value="ECO:0007669"/>
    <property type="project" value="UniProtKB-ARBA"/>
</dbReference>
<dbReference type="FunFam" id="3.30.200.20:FF:000168">
    <property type="entry name" value="L-type lectin-domain containing receptor kinase IX.1"/>
    <property type="match status" value="1"/>
</dbReference>
<evidence type="ECO:0000256" key="13">
    <source>
        <dbReference type="ARBA" id="ARBA00022989"/>
    </source>
</evidence>
<reference evidence="21" key="1">
    <citation type="submission" date="2020-07" db="EMBL/GenBank/DDBJ databases">
        <title>Genome sequence and genetic diversity analysis of an under-domesticated orphan crop, white fonio (Digitaria exilis).</title>
        <authorList>
            <person name="Bennetzen J.L."/>
            <person name="Chen S."/>
            <person name="Ma X."/>
            <person name="Wang X."/>
            <person name="Yssel A.E.J."/>
            <person name="Chaluvadi S.R."/>
            <person name="Johnson M."/>
            <person name="Gangashetty P."/>
            <person name="Hamidou F."/>
            <person name="Sanogo M.D."/>
            <person name="Zwaenepoel A."/>
            <person name="Wallace J."/>
            <person name="Van De Peer Y."/>
            <person name="Van Deynze A."/>
        </authorList>
    </citation>
    <scope>NUCLEOTIDE SEQUENCE</scope>
    <source>
        <tissue evidence="21">Leaves</tissue>
    </source>
</reference>
<dbReference type="PROSITE" id="PS00108">
    <property type="entry name" value="PROTEIN_KINASE_ST"/>
    <property type="match status" value="1"/>
</dbReference>
<dbReference type="Pfam" id="PF07714">
    <property type="entry name" value="PK_Tyr_Ser-Thr"/>
    <property type="match status" value="1"/>
</dbReference>
<keyword evidence="14" id="KW-0472">Membrane</keyword>
<dbReference type="EMBL" id="JACEFO010002585">
    <property type="protein sequence ID" value="KAF8655542.1"/>
    <property type="molecule type" value="Genomic_DNA"/>
</dbReference>